<dbReference type="EMBL" id="MU004313">
    <property type="protein sequence ID" value="KAF2658657.1"/>
    <property type="molecule type" value="Genomic_DNA"/>
</dbReference>
<evidence type="ECO:0000313" key="1">
    <source>
        <dbReference type="EMBL" id="KAF2658657.1"/>
    </source>
</evidence>
<dbReference type="AlphaFoldDB" id="A0A6A6THF9"/>
<accession>A0A6A6THF9</accession>
<evidence type="ECO:0000313" key="2">
    <source>
        <dbReference type="Proteomes" id="UP000799324"/>
    </source>
</evidence>
<reference evidence="1" key="1">
    <citation type="journal article" date="2020" name="Stud. Mycol.">
        <title>101 Dothideomycetes genomes: a test case for predicting lifestyles and emergence of pathogens.</title>
        <authorList>
            <person name="Haridas S."/>
            <person name="Albert R."/>
            <person name="Binder M."/>
            <person name="Bloem J."/>
            <person name="Labutti K."/>
            <person name="Salamov A."/>
            <person name="Andreopoulos B."/>
            <person name="Baker S."/>
            <person name="Barry K."/>
            <person name="Bills G."/>
            <person name="Bluhm B."/>
            <person name="Cannon C."/>
            <person name="Castanera R."/>
            <person name="Culley D."/>
            <person name="Daum C."/>
            <person name="Ezra D."/>
            <person name="Gonzalez J."/>
            <person name="Henrissat B."/>
            <person name="Kuo A."/>
            <person name="Liang C."/>
            <person name="Lipzen A."/>
            <person name="Lutzoni F."/>
            <person name="Magnuson J."/>
            <person name="Mondo S."/>
            <person name="Nolan M."/>
            <person name="Ohm R."/>
            <person name="Pangilinan J."/>
            <person name="Park H.-J."/>
            <person name="Ramirez L."/>
            <person name="Alfaro M."/>
            <person name="Sun H."/>
            <person name="Tritt A."/>
            <person name="Yoshinaga Y."/>
            <person name="Zwiers L.-H."/>
            <person name="Turgeon B."/>
            <person name="Goodwin S."/>
            <person name="Spatafora J."/>
            <person name="Crous P."/>
            <person name="Grigoriev I."/>
        </authorList>
    </citation>
    <scope>NUCLEOTIDE SEQUENCE</scope>
    <source>
        <strain evidence="1">CBS 122681</strain>
    </source>
</reference>
<name>A0A6A6THF9_9PLEO</name>
<proteinExistence type="predicted"/>
<organism evidence="1 2">
    <name type="scientific">Lophiostoma macrostomum CBS 122681</name>
    <dbReference type="NCBI Taxonomy" id="1314788"/>
    <lineage>
        <taxon>Eukaryota</taxon>
        <taxon>Fungi</taxon>
        <taxon>Dikarya</taxon>
        <taxon>Ascomycota</taxon>
        <taxon>Pezizomycotina</taxon>
        <taxon>Dothideomycetes</taxon>
        <taxon>Pleosporomycetidae</taxon>
        <taxon>Pleosporales</taxon>
        <taxon>Lophiostomataceae</taxon>
        <taxon>Lophiostoma</taxon>
    </lineage>
</organism>
<sequence>MYMYPNLVFQIDISIMHFEIPRWRTLVSFIWSTRVMLSGVPIVEGVLDVLICLEYLDRDVRSH</sequence>
<protein>
    <submittedName>
        <fullName evidence="1">Uncharacterized protein</fullName>
    </submittedName>
</protein>
<keyword evidence="2" id="KW-1185">Reference proteome</keyword>
<dbReference type="Proteomes" id="UP000799324">
    <property type="component" value="Unassembled WGS sequence"/>
</dbReference>
<gene>
    <name evidence="1" type="ORF">K491DRAFT_689959</name>
</gene>